<dbReference type="Proteomes" id="UP000214365">
    <property type="component" value="Unassembled WGS sequence"/>
</dbReference>
<dbReference type="PANTHER" id="PTHR23504">
    <property type="entry name" value="MAJOR FACILITATOR SUPERFAMILY DOMAIN-CONTAINING PROTEIN 10"/>
    <property type="match status" value="1"/>
</dbReference>
<keyword evidence="3 7" id="KW-0812">Transmembrane</keyword>
<comment type="subcellular location">
    <subcellularLocation>
        <location evidence="1">Membrane</location>
        <topology evidence="1">Multi-pass membrane protein</topology>
    </subcellularLocation>
</comment>
<dbReference type="AlphaFoldDB" id="A0A225ACQ6"/>
<name>A0A225ACQ6_TALAT</name>
<dbReference type="PROSITE" id="PS50850">
    <property type="entry name" value="MFS"/>
    <property type="match status" value="1"/>
</dbReference>
<feature type="transmembrane region" description="Helical" evidence="7">
    <location>
        <begin position="551"/>
        <end position="570"/>
    </location>
</feature>
<evidence type="ECO:0000256" key="4">
    <source>
        <dbReference type="ARBA" id="ARBA00022989"/>
    </source>
</evidence>
<evidence type="ECO:0000313" key="10">
    <source>
        <dbReference type="Proteomes" id="UP000214365"/>
    </source>
</evidence>
<dbReference type="GO" id="GO:0022857">
    <property type="term" value="F:transmembrane transporter activity"/>
    <property type="evidence" value="ECO:0007669"/>
    <property type="project" value="InterPro"/>
</dbReference>
<evidence type="ECO:0000256" key="1">
    <source>
        <dbReference type="ARBA" id="ARBA00004141"/>
    </source>
</evidence>
<gene>
    <name evidence="9" type="ORF">UA08_08257</name>
</gene>
<keyword evidence="5 7" id="KW-0472">Membrane</keyword>
<dbReference type="PANTHER" id="PTHR23504:SF6">
    <property type="entry name" value="MULTIDRUG TRANSPORTER, PUTATIVE (AFU_ORTHOLOGUE AFUA_4G08740)-RELATED"/>
    <property type="match status" value="1"/>
</dbReference>
<dbReference type="InterPro" id="IPR020846">
    <property type="entry name" value="MFS_dom"/>
</dbReference>
<keyword evidence="2" id="KW-0813">Transport</keyword>
<dbReference type="EMBL" id="LFMY01000014">
    <property type="protein sequence ID" value="OKL56683.1"/>
    <property type="molecule type" value="Genomic_DNA"/>
</dbReference>
<feature type="compositionally biased region" description="Acidic residues" evidence="6">
    <location>
        <begin position="717"/>
        <end position="733"/>
    </location>
</feature>
<evidence type="ECO:0000256" key="6">
    <source>
        <dbReference type="SAM" id="MobiDB-lite"/>
    </source>
</evidence>
<organism evidence="9 10">
    <name type="scientific">Talaromyces atroroseus</name>
    <dbReference type="NCBI Taxonomy" id="1441469"/>
    <lineage>
        <taxon>Eukaryota</taxon>
        <taxon>Fungi</taxon>
        <taxon>Dikarya</taxon>
        <taxon>Ascomycota</taxon>
        <taxon>Pezizomycotina</taxon>
        <taxon>Eurotiomycetes</taxon>
        <taxon>Eurotiomycetidae</taxon>
        <taxon>Eurotiales</taxon>
        <taxon>Trichocomaceae</taxon>
        <taxon>Talaromyces</taxon>
        <taxon>Talaromyces sect. Trachyspermi</taxon>
    </lineage>
</organism>
<dbReference type="RefSeq" id="XP_020116804.1">
    <property type="nucleotide sequence ID" value="XM_020263161.1"/>
</dbReference>
<dbReference type="CDD" id="cd17330">
    <property type="entry name" value="MFS_SLC46_TetA_like"/>
    <property type="match status" value="1"/>
</dbReference>
<accession>A0A225ACQ6</accession>
<dbReference type="SUPFAM" id="SSF103473">
    <property type="entry name" value="MFS general substrate transporter"/>
    <property type="match status" value="1"/>
</dbReference>
<dbReference type="GeneID" id="31008013"/>
<evidence type="ECO:0000256" key="7">
    <source>
        <dbReference type="SAM" id="Phobius"/>
    </source>
</evidence>
<protein>
    <recommendedName>
        <fullName evidence="8">Major facilitator superfamily (MFS) profile domain-containing protein</fullName>
    </recommendedName>
</protein>
<proteinExistence type="predicted"/>
<sequence>MVKGLRYGPPIFRGATLWVYWELKDRRKGGRYMNGWLFGKSLDVRITSVGPLAKPDSVNLAFHTTFPTSLMTLDAHQQLPQQHSAPQHVETEHIPPILEVESQEQPASGESTLYGGDANNGEHGNEHDVVSSGQYVASRKPKRLSLSNFGGAAGPGPSGRKFSLSEENETRTGLPEAPREGEGDGDGGEGEPEEKPQPISWSQLPQKSQLFILVCARLVEPLTQTSLQSYLFYQLKSFNPSLSDSAISSQAGIFQGSFTAAQFLTSVWWGRLADSPRIGRKRVLLIGLCGTLISCLGFGFSKSFTSAIIFRVLGGFMNSNVGVMRTMISEIIVEKKYQSRAFLLLPMCFNVGVIIGPSLGGFLADPINGFPGIFGPGSLIGGKDGVWWMRYWPYALPNLVSAGFILSSWLAVFFGLEETHEALIYEPDWGRSMGKVIARRFRRSPGYGYRRLDDDERSVDLEEDEEGTVPSNPAVVRRGHAHTKAHKKSSWKQLFTKNVVLTLLTHSLLAMHTSAFNSMIFVFLPTPRAPEGSRRGFFHFSGGLGLTTQQVGLATSIIGLIGLPLQLFVYPRVQFRLGTLKSFRSFLPLSPIAYTLVPFIVLIPRAANYLIWPSFSFVVMLQVLSRTFVLPAAIILVNNSVSDPSVLGTIHGVAQSISSGTRTLGPFLGGLGLSLGLSHNIIGAVWWALALEATLGWLVSWSIYEGEGIQRKTALQEAEEEEEEEEEESLLQN</sequence>
<feature type="transmembrane region" description="Helical" evidence="7">
    <location>
        <begin position="394"/>
        <end position="416"/>
    </location>
</feature>
<dbReference type="Gene3D" id="1.20.1250.20">
    <property type="entry name" value="MFS general substrate transporter like domains"/>
    <property type="match status" value="1"/>
</dbReference>
<feature type="region of interest" description="Disordered" evidence="6">
    <location>
        <begin position="714"/>
        <end position="733"/>
    </location>
</feature>
<dbReference type="InterPro" id="IPR036259">
    <property type="entry name" value="MFS_trans_sf"/>
</dbReference>
<feature type="transmembrane region" description="Helical" evidence="7">
    <location>
        <begin position="499"/>
        <end position="524"/>
    </location>
</feature>
<keyword evidence="4 7" id="KW-1133">Transmembrane helix</keyword>
<evidence type="ECO:0000259" key="8">
    <source>
        <dbReference type="PROSITE" id="PS50850"/>
    </source>
</evidence>
<dbReference type="GO" id="GO:0016020">
    <property type="term" value="C:membrane"/>
    <property type="evidence" value="ECO:0007669"/>
    <property type="project" value="UniProtKB-SubCell"/>
</dbReference>
<dbReference type="OrthoDB" id="10262656at2759"/>
<evidence type="ECO:0000256" key="3">
    <source>
        <dbReference type="ARBA" id="ARBA00022692"/>
    </source>
</evidence>
<dbReference type="InterPro" id="IPR011701">
    <property type="entry name" value="MFS"/>
</dbReference>
<feature type="transmembrane region" description="Helical" evidence="7">
    <location>
        <begin position="582"/>
        <end position="603"/>
    </location>
</feature>
<dbReference type="Pfam" id="PF07690">
    <property type="entry name" value="MFS_1"/>
    <property type="match status" value="1"/>
</dbReference>
<keyword evidence="10" id="KW-1185">Reference proteome</keyword>
<feature type="transmembrane region" description="Helical" evidence="7">
    <location>
        <begin position="283"/>
        <end position="301"/>
    </location>
</feature>
<evidence type="ECO:0000256" key="5">
    <source>
        <dbReference type="ARBA" id="ARBA00023136"/>
    </source>
</evidence>
<feature type="domain" description="Major facilitator superfamily (MFS) profile" evidence="8">
    <location>
        <begin position="209"/>
        <end position="708"/>
    </location>
</feature>
<feature type="region of interest" description="Disordered" evidence="6">
    <location>
        <begin position="103"/>
        <end position="201"/>
    </location>
</feature>
<comment type="caution">
    <text evidence="9">The sequence shown here is derived from an EMBL/GenBank/DDBJ whole genome shotgun (WGS) entry which is preliminary data.</text>
</comment>
<evidence type="ECO:0000313" key="9">
    <source>
        <dbReference type="EMBL" id="OKL56683.1"/>
    </source>
</evidence>
<reference evidence="9 10" key="1">
    <citation type="submission" date="2015-06" db="EMBL/GenBank/DDBJ databases">
        <title>Talaromyces atroroseus IBT 11181 draft genome.</title>
        <authorList>
            <person name="Rasmussen K.B."/>
            <person name="Rasmussen S."/>
            <person name="Petersen B."/>
            <person name="Sicheritz-Ponten T."/>
            <person name="Mortensen U.H."/>
            <person name="Thrane U."/>
        </authorList>
    </citation>
    <scope>NUCLEOTIDE SEQUENCE [LARGE SCALE GENOMIC DNA]</scope>
    <source>
        <strain evidence="9 10">IBT 11181</strain>
    </source>
</reference>
<feature type="transmembrane region" description="Helical" evidence="7">
    <location>
        <begin position="340"/>
        <end position="364"/>
    </location>
</feature>
<feature type="compositionally biased region" description="Acidic residues" evidence="6">
    <location>
        <begin position="183"/>
        <end position="192"/>
    </location>
</feature>
<evidence type="ECO:0000256" key="2">
    <source>
        <dbReference type="ARBA" id="ARBA00022448"/>
    </source>
</evidence>
<feature type="transmembrane region" description="Helical" evidence="7">
    <location>
        <begin position="307"/>
        <end position="328"/>
    </location>
</feature>